<protein>
    <recommendedName>
        <fullName evidence="4">Lectin</fullName>
    </recommendedName>
</protein>
<dbReference type="InterPro" id="IPR015926">
    <property type="entry name" value="Cytolysin/lectin"/>
</dbReference>
<dbReference type="OrthoDB" id="4791458at2759"/>
<organism evidence="2 3">
    <name type="scientific">Ceratodon purpureus</name>
    <name type="common">Fire moss</name>
    <name type="synonym">Dicranum purpureum</name>
    <dbReference type="NCBI Taxonomy" id="3225"/>
    <lineage>
        <taxon>Eukaryota</taxon>
        <taxon>Viridiplantae</taxon>
        <taxon>Streptophyta</taxon>
        <taxon>Embryophyta</taxon>
        <taxon>Bryophyta</taxon>
        <taxon>Bryophytina</taxon>
        <taxon>Bryopsida</taxon>
        <taxon>Dicranidae</taxon>
        <taxon>Pseudoditrichales</taxon>
        <taxon>Ditrichaceae</taxon>
        <taxon>Ceratodon</taxon>
    </lineage>
</organism>
<keyword evidence="1" id="KW-0472">Membrane</keyword>
<evidence type="ECO:0000313" key="2">
    <source>
        <dbReference type="EMBL" id="KAG0570333.1"/>
    </source>
</evidence>
<gene>
    <name evidence="2" type="ORF">KC19_6G154500</name>
</gene>
<evidence type="ECO:0008006" key="4">
    <source>
        <dbReference type="Google" id="ProtNLM"/>
    </source>
</evidence>
<reference evidence="2 3" key="1">
    <citation type="submission" date="2020-06" db="EMBL/GenBank/DDBJ databases">
        <title>WGS assembly of Ceratodon purpureus strain R40.</title>
        <authorList>
            <person name="Carey S.B."/>
            <person name="Jenkins J."/>
            <person name="Shu S."/>
            <person name="Lovell J.T."/>
            <person name="Sreedasyam A."/>
            <person name="Maumus F."/>
            <person name="Tiley G.P."/>
            <person name="Fernandez-Pozo N."/>
            <person name="Barry K."/>
            <person name="Chen C."/>
            <person name="Wang M."/>
            <person name="Lipzen A."/>
            <person name="Daum C."/>
            <person name="Saski C.A."/>
            <person name="Payton A.C."/>
            <person name="Mcbreen J.C."/>
            <person name="Conrad R.E."/>
            <person name="Kollar L.M."/>
            <person name="Olsson S."/>
            <person name="Huttunen S."/>
            <person name="Landis J.B."/>
            <person name="Wickett N.J."/>
            <person name="Johnson M.G."/>
            <person name="Rensing S.A."/>
            <person name="Grimwood J."/>
            <person name="Schmutz J."/>
            <person name="Mcdaniel S.F."/>
        </authorList>
    </citation>
    <scope>NUCLEOTIDE SEQUENCE [LARGE SCALE GENOMIC DNA]</scope>
    <source>
        <strain evidence="2 3">R40</strain>
    </source>
</reference>
<evidence type="ECO:0000313" key="3">
    <source>
        <dbReference type="Proteomes" id="UP000822688"/>
    </source>
</evidence>
<evidence type="ECO:0000256" key="1">
    <source>
        <dbReference type="SAM" id="Phobius"/>
    </source>
</evidence>
<dbReference type="Gene3D" id="2.60.270.20">
    <property type="entry name" value="Cytolysin/lectin"/>
    <property type="match status" value="2"/>
</dbReference>
<feature type="transmembrane region" description="Helical" evidence="1">
    <location>
        <begin position="168"/>
        <end position="192"/>
    </location>
</feature>
<keyword evidence="1" id="KW-0812">Transmembrane</keyword>
<accession>A0A8T0HFC4</accession>
<keyword evidence="3" id="KW-1185">Reference proteome</keyword>
<name>A0A8T0HFC4_CERPU</name>
<dbReference type="EMBL" id="CM026427">
    <property type="protein sequence ID" value="KAG0570333.1"/>
    <property type="molecule type" value="Genomic_DNA"/>
</dbReference>
<sequence>MQSYAIHVRVIQTEPSSWFDIVEKTVYHNARGGTWTDCVDESLGDQTLTMGGSGTSGMLRFKNPKGEQFLVALGVHNYKRWCDIIPDVPLDKTAVDIHPTYYPTVIETGKRGKIVQRVLEDKVMMMFFRILEDRVTEQAEKPPAHQVHNGPIGTLFHFISTTMSKLRFMGFSMVFVMFFLGYLAFLLFWVFVLGNTDSNSKSADSFKPKVFGDGIGNRGEMLWQQLPKMTKTTPKGTKVAVNYYKQDGNTLYVTIAIGDKAAQVPEITAT</sequence>
<comment type="caution">
    <text evidence="2">The sequence shown here is derived from an EMBL/GenBank/DDBJ whole genome shotgun (WGS) entry which is preliminary data.</text>
</comment>
<dbReference type="Proteomes" id="UP000822688">
    <property type="component" value="Chromosome 6"/>
</dbReference>
<dbReference type="SUPFAM" id="SSF63724">
    <property type="entry name" value="Cytolysin/lectin"/>
    <property type="match status" value="2"/>
</dbReference>
<dbReference type="AlphaFoldDB" id="A0A8T0HFC4"/>
<proteinExistence type="predicted"/>
<keyword evidence="1" id="KW-1133">Transmembrane helix</keyword>
<dbReference type="InterPro" id="IPR009960">
    <property type="entry name" value="Fruit_body_lectin_fun"/>
</dbReference>
<dbReference type="Pfam" id="PF07367">
    <property type="entry name" value="FB_lectin"/>
    <property type="match status" value="1"/>
</dbReference>